<dbReference type="RefSeq" id="XP_007725972.1">
    <property type="nucleotide sequence ID" value="XM_007727782.1"/>
</dbReference>
<evidence type="ECO:0000313" key="5">
    <source>
        <dbReference type="Proteomes" id="UP000019484"/>
    </source>
</evidence>
<dbReference type="HOGENOM" id="CLU_068914_0_0_1"/>
<dbReference type="Proteomes" id="UP000019484">
    <property type="component" value="Unassembled WGS sequence"/>
</dbReference>
<feature type="chain" id="PRO_5004934443" evidence="3">
    <location>
        <begin position="22"/>
        <end position="307"/>
    </location>
</feature>
<gene>
    <name evidence="4" type="ORF">A1O1_06905</name>
</gene>
<reference evidence="4 5" key="1">
    <citation type="submission" date="2013-03" db="EMBL/GenBank/DDBJ databases">
        <title>The Genome Sequence of Capronia coronata CBS 617.96.</title>
        <authorList>
            <consortium name="The Broad Institute Genomics Platform"/>
            <person name="Cuomo C."/>
            <person name="de Hoog S."/>
            <person name="Gorbushina A."/>
            <person name="Walker B."/>
            <person name="Young S.K."/>
            <person name="Zeng Q."/>
            <person name="Gargeya S."/>
            <person name="Fitzgerald M."/>
            <person name="Haas B."/>
            <person name="Abouelleil A."/>
            <person name="Allen A.W."/>
            <person name="Alvarado L."/>
            <person name="Arachchi H.M."/>
            <person name="Berlin A.M."/>
            <person name="Chapman S.B."/>
            <person name="Gainer-Dewar J."/>
            <person name="Goldberg J."/>
            <person name="Griggs A."/>
            <person name="Gujja S."/>
            <person name="Hansen M."/>
            <person name="Howarth C."/>
            <person name="Imamovic A."/>
            <person name="Ireland A."/>
            <person name="Larimer J."/>
            <person name="McCowan C."/>
            <person name="Murphy C."/>
            <person name="Pearson M."/>
            <person name="Poon T.W."/>
            <person name="Priest M."/>
            <person name="Roberts A."/>
            <person name="Saif S."/>
            <person name="Shea T."/>
            <person name="Sisk P."/>
            <person name="Sykes S."/>
            <person name="Wortman J."/>
            <person name="Nusbaum C."/>
            <person name="Birren B."/>
        </authorList>
    </citation>
    <scope>NUCLEOTIDE SEQUENCE [LARGE SCALE GENOMIC DNA]</scope>
    <source>
        <strain evidence="4 5">CBS 617.96</strain>
    </source>
</reference>
<organism evidence="4 5">
    <name type="scientific">Capronia coronata CBS 617.96</name>
    <dbReference type="NCBI Taxonomy" id="1182541"/>
    <lineage>
        <taxon>Eukaryota</taxon>
        <taxon>Fungi</taxon>
        <taxon>Dikarya</taxon>
        <taxon>Ascomycota</taxon>
        <taxon>Pezizomycotina</taxon>
        <taxon>Eurotiomycetes</taxon>
        <taxon>Chaetothyriomycetidae</taxon>
        <taxon>Chaetothyriales</taxon>
        <taxon>Herpotrichiellaceae</taxon>
        <taxon>Capronia</taxon>
    </lineage>
</organism>
<evidence type="ECO:0000256" key="2">
    <source>
        <dbReference type="SAM" id="Phobius"/>
    </source>
</evidence>
<evidence type="ECO:0000256" key="1">
    <source>
        <dbReference type="SAM" id="MobiDB-lite"/>
    </source>
</evidence>
<comment type="caution">
    <text evidence="4">The sequence shown here is derived from an EMBL/GenBank/DDBJ whole genome shotgun (WGS) entry which is preliminary data.</text>
</comment>
<name>W9Y217_9EURO</name>
<dbReference type="EMBL" id="AMWN01000006">
    <property type="protein sequence ID" value="EXJ83286.1"/>
    <property type="molecule type" value="Genomic_DNA"/>
</dbReference>
<proteinExistence type="predicted"/>
<accession>W9Y217</accession>
<sequence length="307" mass="33369">MASKSPVLGFLLLVKLPSVLSLPLSQIGAPDLGTLSFAELAQETFRRILELGFLRGILVALFVLGCLVCLLICLLSGLAAYLGRHDTHVCDDKSETSRQNSEHEKVQLYCLDANKRDKQMATKSEGITVVEEEIHFLQQPQPRSRISQLILGRQLSPMTQLQIHTSSPSPIMETELSSSPSISPSPSPSRNDRTTSSLQPRSVPLRSALSKSPPPPHRFSRAQIFLFGRRRSSPSSSPKSVRWADELQLSLTASLELDIRPLDSDFEADIGLGRAEPADDLDLPSAPTSITAAGADVVQESLLALAS</sequence>
<feature type="signal peptide" evidence="3">
    <location>
        <begin position="1"/>
        <end position="21"/>
    </location>
</feature>
<keyword evidence="2" id="KW-0472">Membrane</keyword>
<keyword evidence="3" id="KW-0732">Signal</keyword>
<evidence type="ECO:0000313" key="4">
    <source>
        <dbReference type="EMBL" id="EXJ83286.1"/>
    </source>
</evidence>
<keyword evidence="2" id="KW-0812">Transmembrane</keyword>
<feature type="region of interest" description="Disordered" evidence="1">
    <location>
        <begin position="164"/>
        <end position="218"/>
    </location>
</feature>
<dbReference type="AlphaFoldDB" id="W9Y217"/>
<protein>
    <submittedName>
        <fullName evidence="4">Uncharacterized protein</fullName>
    </submittedName>
</protein>
<evidence type="ECO:0000256" key="3">
    <source>
        <dbReference type="SAM" id="SignalP"/>
    </source>
</evidence>
<dbReference type="GeneID" id="19161771"/>
<keyword evidence="5" id="KW-1185">Reference proteome</keyword>
<feature type="transmembrane region" description="Helical" evidence="2">
    <location>
        <begin position="57"/>
        <end position="83"/>
    </location>
</feature>
<keyword evidence="2" id="KW-1133">Transmembrane helix</keyword>
<dbReference type="OrthoDB" id="4120535at2759"/>